<organism evidence="4 5">
    <name type="scientific">Parthenolecanium corni</name>
    <dbReference type="NCBI Taxonomy" id="536013"/>
    <lineage>
        <taxon>Eukaryota</taxon>
        <taxon>Metazoa</taxon>
        <taxon>Ecdysozoa</taxon>
        <taxon>Arthropoda</taxon>
        <taxon>Hexapoda</taxon>
        <taxon>Insecta</taxon>
        <taxon>Pterygota</taxon>
        <taxon>Neoptera</taxon>
        <taxon>Paraneoptera</taxon>
        <taxon>Hemiptera</taxon>
        <taxon>Sternorrhyncha</taxon>
        <taxon>Coccoidea</taxon>
        <taxon>Coccidae</taxon>
        <taxon>Parthenolecanium</taxon>
    </lineage>
</organism>
<feature type="DNA-binding region" description="Homeobox" evidence="1">
    <location>
        <begin position="12"/>
        <end position="24"/>
    </location>
</feature>
<sequence>MTPPGPVSNRVWFQNRRAKFRKQERLASQKGSQSSNDGLSCNSVKSENKTNGICSKDMKPSTPSTPNSNTSLSSSNGDLKSVSSNSGKISDSESAQNNNNNTINKWSITSTSSQGLGSCNSISNSTASSGSALLMHHAQKAFSHQQHHHQSLNHHHPFSSLLGAAAAAANPAYLLGASGHTAATPNHLF</sequence>
<accession>A0AAN9TBE0</accession>
<feature type="compositionally biased region" description="Low complexity" evidence="2">
    <location>
        <begin position="92"/>
        <end position="106"/>
    </location>
</feature>
<evidence type="ECO:0000256" key="1">
    <source>
        <dbReference type="PROSITE-ProRule" id="PRU00108"/>
    </source>
</evidence>
<dbReference type="InterPro" id="IPR001356">
    <property type="entry name" value="HD"/>
</dbReference>
<comment type="caution">
    <text evidence="4">The sequence shown here is derived from an EMBL/GenBank/DDBJ whole genome shotgun (WGS) entry which is preliminary data.</text>
</comment>
<dbReference type="CDD" id="cd00086">
    <property type="entry name" value="homeodomain"/>
    <property type="match status" value="1"/>
</dbReference>
<dbReference type="Proteomes" id="UP001367676">
    <property type="component" value="Unassembled WGS sequence"/>
</dbReference>
<evidence type="ECO:0000313" key="5">
    <source>
        <dbReference type="Proteomes" id="UP001367676"/>
    </source>
</evidence>
<protein>
    <recommendedName>
        <fullName evidence="3">Homeobox domain-containing protein</fullName>
    </recommendedName>
</protein>
<feature type="compositionally biased region" description="Low complexity" evidence="2">
    <location>
        <begin position="60"/>
        <end position="76"/>
    </location>
</feature>
<name>A0AAN9TBE0_9HEMI</name>
<dbReference type="PROSITE" id="PS50071">
    <property type="entry name" value="HOMEOBOX_2"/>
    <property type="match status" value="1"/>
</dbReference>
<proteinExistence type="predicted"/>
<reference evidence="4 5" key="1">
    <citation type="submission" date="2024-03" db="EMBL/GenBank/DDBJ databases">
        <title>Adaptation during the transition from Ophiocordyceps entomopathogen to insect associate is accompanied by gene loss and intensified selection.</title>
        <authorList>
            <person name="Ward C.M."/>
            <person name="Onetto C.A."/>
            <person name="Borneman A.R."/>
        </authorList>
    </citation>
    <scope>NUCLEOTIDE SEQUENCE [LARGE SCALE GENOMIC DNA]</scope>
    <source>
        <strain evidence="4">AWRI1</strain>
        <tissue evidence="4">Single Adult Female</tissue>
    </source>
</reference>
<keyword evidence="1" id="KW-0371">Homeobox</keyword>
<evidence type="ECO:0000256" key="2">
    <source>
        <dbReference type="SAM" id="MobiDB-lite"/>
    </source>
</evidence>
<gene>
    <name evidence="4" type="ORF">V9T40_012579</name>
</gene>
<evidence type="ECO:0000313" key="4">
    <source>
        <dbReference type="EMBL" id="KAK7576293.1"/>
    </source>
</evidence>
<keyword evidence="1" id="KW-0238">DNA-binding</keyword>
<comment type="subcellular location">
    <subcellularLocation>
        <location evidence="1">Nucleus</location>
    </subcellularLocation>
</comment>
<dbReference type="EMBL" id="JBBCAQ010000036">
    <property type="protein sequence ID" value="KAK7576293.1"/>
    <property type="molecule type" value="Genomic_DNA"/>
</dbReference>
<feature type="compositionally biased region" description="Polar residues" evidence="2">
    <location>
        <begin position="77"/>
        <end position="89"/>
    </location>
</feature>
<dbReference type="Gene3D" id="1.10.10.60">
    <property type="entry name" value="Homeodomain-like"/>
    <property type="match status" value="1"/>
</dbReference>
<feature type="domain" description="Homeobox" evidence="3">
    <location>
        <begin position="10"/>
        <end position="23"/>
    </location>
</feature>
<dbReference type="GO" id="GO:0005634">
    <property type="term" value="C:nucleus"/>
    <property type="evidence" value="ECO:0007669"/>
    <property type="project" value="UniProtKB-SubCell"/>
</dbReference>
<feature type="region of interest" description="Disordered" evidence="2">
    <location>
        <begin position="1"/>
        <end position="106"/>
    </location>
</feature>
<dbReference type="GO" id="GO:0003677">
    <property type="term" value="F:DNA binding"/>
    <property type="evidence" value="ECO:0007669"/>
    <property type="project" value="UniProtKB-UniRule"/>
</dbReference>
<keyword evidence="1" id="KW-0539">Nucleus</keyword>
<evidence type="ECO:0000259" key="3">
    <source>
        <dbReference type="PROSITE" id="PS50071"/>
    </source>
</evidence>
<dbReference type="AlphaFoldDB" id="A0AAN9TBE0"/>
<feature type="compositionally biased region" description="Polar residues" evidence="2">
    <location>
        <begin position="29"/>
        <end position="53"/>
    </location>
</feature>
<keyword evidence="5" id="KW-1185">Reference proteome</keyword>